<protein>
    <recommendedName>
        <fullName evidence="3">DUF4157 domain-containing protein</fullName>
    </recommendedName>
</protein>
<dbReference type="OrthoDB" id="8686772at2"/>
<proteinExistence type="predicted"/>
<dbReference type="PATRIC" id="fig|1341683.3.peg.1244"/>
<dbReference type="HOGENOM" id="CLU_095998_1_0_6"/>
<comment type="caution">
    <text evidence="1">The sequence shown here is derived from an EMBL/GenBank/DDBJ whole genome shotgun (WGS) entry which is preliminary data.</text>
</comment>
<accession>V2UPE6</accession>
<organism evidence="1 2">
    <name type="scientific">Acinetobacter brisouii CIP 110357</name>
    <dbReference type="NCBI Taxonomy" id="1341683"/>
    <lineage>
        <taxon>Bacteria</taxon>
        <taxon>Pseudomonadati</taxon>
        <taxon>Pseudomonadota</taxon>
        <taxon>Gammaproteobacteria</taxon>
        <taxon>Moraxellales</taxon>
        <taxon>Moraxellaceae</taxon>
        <taxon>Acinetobacter</taxon>
    </lineage>
</organism>
<keyword evidence="2" id="KW-1185">Reference proteome</keyword>
<dbReference type="STRING" id="396323.VH98_09105"/>
<gene>
    <name evidence="1" type="ORF">P255_01256</name>
</gene>
<evidence type="ECO:0000313" key="2">
    <source>
        <dbReference type="Proteomes" id="UP000018418"/>
    </source>
</evidence>
<dbReference type="RefSeq" id="WP_004901625.1">
    <property type="nucleotide sequence ID" value="NZ_BBTI01000009.1"/>
</dbReference>
<evidence type="ECO:0008006" key="3">
    <source>
        <dbReference type="Google" id="ProtNLM"/>
    </source>
</evidence>
<evidence type="ECO:0000313" key="1">
    <source>
        <dbReference type="EMBL" id="ESK51827.1"/>
    </source>
</evidence>
<dbReference type="EMBL" id="AYEU01000005">
    <property type="protein sequence ID" value="ESK51827.1"/>
    <property type="molecule type" value="Genomic_DNA"/>
</dbReference>
<dbReference type="Proteomes" id="UP000018418">
    <property type="component" value="Unassembled WGS sequence"/>
</dbReference>
<reference evidence="1 2" key="1">
    <citation type="submission" date="2013-10" db="EMBL/GenBank/DDBJ databases">
        <title>The Genome Sequence of Acinetobacter brisouii CIP 110357.</title>
        <authorList>
            <consortium name="The Broad Institute Genomics Platform"/>
            <consortium name="The Broad Institute Genome Sequencing Center for Infectious Disease"/>
            <person name="Cerqueira G."/>
            <person name="Feldgarden M."/>
            <person name="Courvalin P."/>
            <person name="Grillot-Courvalin C."/>
            <person name="Clermont D."/>
            <person name="Rocha E."/>
            <person name="Yoon E.-J."/>
            <person name="Nemec A."/>
            <person name="Young S.K."/>
            <person name="Zeng Q."/>
            <person name="Gargeya S."/>
            <person name="Fitzgerald M."/>
            <person name="Abouelleil A."/>
            <person name="Alvarado L."/>
            <person name="Berlin A.M."/>
            <person name="Chapman S.B."/>
            <person name="Gainer-Dewar J."/>
            <person name="Goldberg J."/>
            <person name="Gnerre S."/>
            <person name="Griggs A."/>
            <person name="Gujja S."/>
            <person name="Hansen M."/>
            <person name="Howarth C."/>
            <person name="Imamovic A."/>
            <person name="Ireland A."/>
            <person name="Larimer J."/>
            <person name="McCowan C."/>
            <person name="Murphy C."/>
            <person name="Pearson M."/>
            <person name="Poon T.W."/>
            <person name="Priest M."/>
            <person name="Roberts A."/>
            <person name="Saif S."/>
            <person name="Shea T."/>
            <person name="Sykes S."/>
            <person name="Wortman J."/>
            <person name="Nusbaum C."/>
            <person name="Birren B."/>
        </authorList>
    </citation>
    <scope>NUCLEOTIDE SEQUENCE [LARGE SCALE GENOMIC DNA]</scope>
    <source>
        <strain evidence="1 2">CIP 110357</strain>
    </source>
</reference>
<dbReference type="AlphaFoldDB" id="V2UPE6"/>
<sequence length="170" mass="19763">MIKKLFQNRILLCCLDYFKIWSLHVRPLTTNEIALASTVFGNLIDYQQVRIWNTPFLPWQPIGMFMAPIGAIFVNPENYSLDYAQESQVYQAVFIHELTHVLQFQQGNSVLVKGAILQTAYYLSLKRYNPYAYTLKKHKAFADYNIEQQGDIARDIFLGKIPNILLNPEK</sequence>
<name>V2UPE6_9GAMM</name>